<gene>
    <name evidence="2" type="ORF">ACFQ2V_15115</name>
</gene>
<evidence type="ECO:0000259" key="1">
    <source>
        <dbReference type="Pfam" id="PF01814"/>
    </source>
</evidence>
<organism evidence="2 3">
    <name type="scientific">Terrabacter terrigena</name>
    <dbReference type="NCBI Taxonomy" id="574718"/>
    <lineage>
        <taxon>Bacteria</taxon>
        <taxon>Bacillati</taxon>
        <taxon>Actinomycetota</taxon>
        <taxon>Actinomycetes</taxon>
        <taxon>Micrococcales</taxon>
        <taxon>Intrasporangiaceae</taxon>
        <taxon>Terrabacter</taxon>
    </lineage>
</organism>
<dbReference type="RefSeq" id="WP_386053672.1">
    <property type="nucleotide sequence ID" value="NZ_JBHTKH010000010.1"/>
</dbReference>
<proteinExistence type="predicted"/>
<sequence>MNLQPNAPSPPLVEVARSDAPAPVPVEDQPPVVTPADLARHLEQVRQHRSELRESVAAVDLALEAPIARGGMWRERVRAALAELAHDFDDHVALTESPGGIYDRARHNAPRLAGRVNRLLAEHQDLREAIHGYLAVLEHGGTMADLPVFREELTVLVGRLVRHRQKGGDLVYEAYDVDLGGSG</sequence>
<evidence type="ECO:0000313" key="2">
    <source>
        <dbReference type="EMBL" id="MFD1055641.1"/>
    </source>
</evidence>
<feature type="domain" description="Hemerythrin-like" evidence="1">
    <location>
        <begin position="44"/>
        <end position="164"/>
    </location>
</feature>
<keyword evidence="3" id="KW-1185">Reference proteome</keyword>
<comment type="caution">
    <text evidence="2">The sequence shown here is derived from an EMBL/GenBank/DDBJ whole genome shotgun (WGS) entry which is preliminary data.</text>
</comment>
<dbReference type="InterPro" id="IPR012312">
    <property type="entry name" value="Hemerythrin-like"/>
</dbReference>
<evidence type="ECO:0000313" key="3">
    <source>
        <dbReference type="Proteomes" id="UP001597046"/>
    </source>
</evidence>
<reference evidence="3" key="1">
    <citation type="journal article" date="2019" name="Int. J. Syst. Evol. Microbiol.">
        <title>The Global Catalogue of Microorganisms (GCM) 10K type strain sequencing project: providing services to taxonomists for standard genome sequencing and annotation.</title>
        <authorList>
            <consortium name="The Broad Institute Genomics Platform"/>
            <consortium name="The Broad Institute Genome Sequencing Center for Infectious Disease"/>
            <person name="Wu L."/>
            <person name="Ma J."/>
        </authorList>
    </citation>
    <scope>NUCLEOTIDE SEQUENCE [LARGE SCALE GENOMIC DNA]</scope>
    <source>
        <strain evidence="3">CCUG 57508</strain>
    </source>
</reference>
<dbReference type="EMBL" id="JBHTKH010000010">
    <property type="protein sequence ID" value="MFD1055641.1"/>
    <property type="molecule type" value="Genomic_DNA"/>
</dbReference>
<dbReference type="Pfam" id="PF01814">
    <property type="entry name" value="Hemerythrin"/>
    <property type="match status" value="1"/>
</dbReference>
<protein>
    <submittedName>
        <fullName evidence="2">Hemerythrin domain-containing protein</fullName>
    </submittedName>
</protein>
<accession>A0ABW3MYH0</accession>
<name>A0ABW3MYH0_9MICO</name>
<dbReference type="Proteomes" id="UP001597046">
    <property type="component" value="Unassembled WGS sequence"/>
</dbReference>